<evidence type="ECO:0000256" key="1">
    <source>
        <dbReference type="ARBA" id="ARBA00004651"/>
    </source>
</evidence>
<dbReference type="EMBL" id="QRDP01000004">
    <property type="protein sequence ID" value="RED16078.1"/>
    <property type="molecule type" value="Genomic_DNA"/>
</dbReference>
<dbReference type="AlphaFoldDB" id="A0A3D9FEJ0"/>
<feature type="transmembrane region" description="Helical" evidence="8">
    <location>
        <begin position="227"/>
        <end position="247"/>
    </location>
</feature>
<reference evidence="9 10" key="1">
    <citation type="submission" date="2018-07" db="EMBL/GenBank/DDBJ databases">
        <title>Genomic Encyclopedia of Type Strains, Phase IV (KMG-IV): sequencing the most valuable type-strain genomes for metagenomic binning, comparative biology and taxonomic classification.</title>
        <authorList>
            <person name="Goeker M."/>
        </authorList>
    </citation>
    <scope>NUCLEOTIDE SEQUENCE [LARGE SCALE GENOMIC DNA]</scope>
    <source>
        <strain evidence="9 10">DSM 26725</strain>
    </source>
</reference>
<evidence type="ECO:0000256" key="3">
    <source>
        <dbReference type="ARBA" id="ARBA00022448"/>
    </source>
</evidence>
<keyword evidence="7 8" id="KW-0472">Membrane</keyword>
<dbReference type="RefSeq" id="WP_116235525.1">
    <property type="nucleotide sequence ID" value="NZ_QRDP01000004.1"/>
</dbReference>
<comment type="similarity">
    <text evidence="2 8">Belongs to the alanine or glycine:cation symporter (AGCS) (TC 2.A.25) family.</text>
</comment>
<keyword evidence="5 8" id="KW-0812">Transmembrane</keyword>
<comment type="caution">
    <text evidence="9">The sequence shown here is derived from an EMBL/GenBank/DDBJ whole genome shotgun (WGS) entry which is preliminary data.</text>
</comment>
<keyword evidence="10" id="KW-1185">Reference proteome</keyword>
<comment type="subcellular location">
    <subcellularLocation>
        <location evidence="8">Cell inner membrane</location>
        <topology evidence="8">Multi-pass membrane protein</topology>
    </subcellularLocation>
    <subcellularLocation>
        <location evidence="1">Cell membrane</location>
        <topology evidence="1">Multi-pass membrane protein</topology>
    </subcellularLocation>
</comment>
<evidence type="ECO:0000256" key="4">
    <source>
        <dbReference type="ARBA" id="ARBA00022475"/>
    </source>
</evidence>
<accession>A0A3D9FEJ0</accession>
<organism evidence="9 10">
    <name type="scientific">Parasphingopyxis lamellibrachiae</name>
    <dbReference type="NCBI Taxonomy" id="680125"/>
    <lineage>
        <taxon>Bacteria</taxon>
        <taxon>Pseudomonadati</taxon>
        <taxon>Pseudomonadota</taxon>
        <taxon>Alphaproteobacteria</taxon>
        <taxon>Sphingomonadales</taxon>
        <taxon>Sphingomonadaceae</taxon>
        <taxon>Parasphingopyxis</taxon>
    </lineage>
</organism>
<evidence type="ECO:0000256" key="2">
    <source>
        <dbReference type="ARBA" id="ARBA00009261"/>
    </source>
</evidence>
<keyword evidence="6 8" id="KW-1133">Transmembrane helix</keyword>
<feature type="transmembrane region" description="Helical" evidence="8">
    <location>
        <begin position="317"/>
        <end position="337"/>
    </location>
</feature>
<dbReference type="NCBIfam" id="TIGR00835">
    <property type="entry name" value="agcS"/>
    <property type="match status" value="1"/>
</dbReference>
<feature type="transmembrane region" description="Helical" evidence="8">
    <location>
        <begin position="160"/>
        <end position="180"/>
    </location>
</feature>
<feature type="transmembrane region" description="Helical" evidence="8">
    <location>
        <begin position="253"/>
        <end position="277"/>
    </location>
</feature>
<proteinExistence type="inferred from homology"/>
<keyword evidence="8" id="KW-0769">Symport</keyword>
<protein>
    <submittedName>
        <fullName evidence="9">AGCS family alanine or glycine:cation symporter</fullName>
    </submittedName>
</protein>
<feature type="transmembrane region" description="Helical" evidence="8">
    <location>
        <begin position="425"/>
        <end position="444"/>
    </location>
</feature>
<evidence type="ECO:0000256" key="7">
    <source>
        <dbReference type="ARBA" id="ARBA00023136"/>
    </source>
</evidence>
<evidence type="ECO:0000313" key="9">
    <source>
        <dbReference type="EMBL" id="RED16078.1"/>
    </source>
</evidence>
<dbReference type="GO" id="GO:0005886">
    <property type="term" value="C:plasma membrane"/>
    <property type="evidence" value="ECO:0007669"/>
    <property type="project" value="UniProtKB-SubCell"/>
</dbReference>
<feature type="transmembrane region" description="Helical" evidence="8">
    <location>
        <begin position="76"/>
        <end position="100"/>
    </location>
</feature>
<sequence>MIAWLEGALANLNALVFTRVPFFGVEITLIVIWLALPMLIFTIWFGFINIRGLPYSLRILTKPGHDIDAPGQISQFGALTTALSGTVGLGNIAGVAVAIATGGPGAAFWMFVIGFFAMTVKCAEVTLGHKYRVVNSNGTIRGGPMYSLKNGLTARGWPKLGLMLGGIYAIFALGGAIPLVQVNQSFAQVQNVTGFSSGAGYGIILALLVGLVVLGGVRWLARVTSYLVPGMAVIYLSGVFAIIFMNFGELPNAIAIIVSDAFSGEAAAGGMLGAFVVGMQRAVYSSEAGVGSAVIAHAQARTHEPASEGLVALLEPFIDTVIVCSLGAIAIVLAGTYQSGFDDIAITSEAFAQISSWFPVLLAIAVFLFAYSTLCAWGFYGLQAWGYLVGEGPLRNTIYKILYVLMLPVGSILPVQAVFDLVDSAFFLMAIPNVIAIYIFGPELKRELTGYLQRHRQTEEETAP</sequence>
<name>A0A3D9FEJ0_9SPHN</name>
<feature type="transmembrane region" description="Helical" evidence="8">
    <location>
        <begin position="200"/>
        <end position="220"/>
    </location>
</feature>
<gene>
    <name evidence="9" type="ORF">DFR46_1090</name>
</gene>
<evidence type="ECO:0000256" key="8">
    <source>
        <dbReference type="RuleBase" id="RU363064"/>
    </source>
</evidence>
<feature type="transmembrane region" description="Helical" evidence="8">
    <location>
        <begin position="106"/>
        <end position="123"/>
    </location>
</feature>
<dbReference type="OrthoDB" id="9806926at2"/>
<dbReference type="PANTHER" id="PTHR30330">
    <property type="entry name" value="AGSS FAMILY TRANSPORTER, SODIUM-ALANINE"/>
    <property type="match status" value="1"/>
</dbReference>
<dbReference type="Pfam" id="PF01235">
    <property type="entry name" value="Na_Ala_symp"/>
    <property type="match status" value="1"/>
</dbReference>
<feature type="transmembrane region" description="Helical" evidence="8">
    <location>
        <begin position="357"/>
        <end position="380"/>
    </location>
</feature>
<keyword evidence="8" id="KW-0997">Cell inner membrane</keyword>
<evidence type="ECO:0000256" key="5">
    <source>
        <dbReference type="ARBA" id="ARBA00022692"/>
    </source>
</evidence>
<dbReference type="Proteomes" id="UP000256310">
    <property type="component" value="Unassembled WGS sequence"/>
</dbReference>
<evidence type="ECO:0000256" key="6">
    <source>
        <dbReference type="ARBA" id="ARBA00022989"/>
    </source>
</evidence>
<evidence type="ECO:0000313" key="10">
    <source>
        <dbReference type="Proteomes" id="UP000256310"/>
    </source>
</evidence>
<feature type="transmembrane region" description="Helical" evidence="8">
    <location>
        <begin position="401"/>
        <end position="419"/>
    </location>
</feature>
<dbReference type="PRINTS" id="PR00175">
    <property type="entry name" value="NAALASMPORT"/>
</dbReference>
<keyword evidence="4" id="KW-1003">Cell membrane</keyword>
<dbReference type="GO" id="GO:0005283">
    <property type="term" value="F:amino acid:sodium symporter activity"/>
    <property type="evidence" value="ECO:0007669"/>
    <property type="project" value="InterPro"/>
</dbReference>
<keyword evidence="3 8" id="KW-0813">Transport</keyword>
<feature type="transmembrane region" description="Helical" evidence="8">
    <location>
        <begin position="20"/>
        <end position="48"/>
    </location>
</feature>
<dbReference type="PANTHER" id="PTHR30330:SF3">
    <property type="entry name" value="TRANSCRIPTIONAL REGULATOR, LRP FAMILY"/>
    <property type="match status" value="1"/>
</dbReference>
<dbReference type="InterPro" id="IPR001463">
    <property type="entry name" value="Na/Ala_symport"/>
</dbReference>